<dbReference type="InParanoid" id="T1ETJ6"/>
<feature type="compositionally biased region" description="Basic and acidic residues" evidence="1">
    <location>
        <begin position="145"/>
        <end position="159"/>
    </location>
</feature>
<reference evidence="2 4" key="2">
    <citation type="journal article" date="2013" name="Nature">
        <title>Insights into bilaterian evolution from three spiralian genomes.</title>
        <authorList>
            <person name="Simakov O."/>
            <person name="Marletaz F."/>
            <person name="Cho S.J."/>
            <person name="Edsinger-Gonzales E."/>
            <person name="Havlak P."/>
            <person name="Hellsten U."/>
            <person name="Kuo D.H."/>
            <person name="Larsson T."/>
            <person name="Lv J."/>
            <person name="Arendt D."/>
            <person name="Savage R."/>
            <person name="Osoegawa K."/>
            <person name="de Jong P."/>
            <person name="Grimwood J."/>
            <person name="Chapman J.A."/>
            <person name="Shapiro H."/>
            <person name="Aerts A."/>
            <person name="Otillar R.P."/>
            <person name="Terry A.Y."/>
            <person name="Boore J.L."/>
            <person name="Grigoriev I.V."/>
            <person name="Lindberg D.R."/>
            <person name="Seaver E.C."/>
            <person name="Weisblat D.A."/>
            <person name="Putnam N.H."/>
            <person name="Rokhsar D.S."/>
        </authorList>
    </citation>
    <scope>NUCLEOTIDE SEQUENCE</scope>
</reference>
<evidence type="ECO:0000256" key="1">
    <source>
        <dbReference type="SAM" id="MobiDB-lite"/>
    </source>
</evidence>
<dbReference type="CTD" id="20199896"/>
<dbReference type="RefSeq" id="XP_009023293.1">
    <property type="nucleotide sequence ID" value="XM_009025045.1"/>
</dbReference>
<name>T1ETJ6_HELRO</name>
<dbReference type="KEGG" id="hro:HELRODRAFT_163004"/>
<dbReference type="EMBL" id="AMQM01001261">
    <property type="status" value="NOT_ANNOTATED_CDS"/>
    <property type="molecule type" value="Genomic_DNA"/>
</dbReference>
<gene>
    <name evidence="3" type="primary">20199896</name>
    <name evidence="2" type="ORF">HELRODRAFT_163004</name>
</gene>
<dbReference type="EnsemblMetazoa" id="HelroT163004">
    <property type="protein sequence ID" value="HelroP163004"/>
    <property type="gene ID" value="HelroG163004"/>
</dbReference>
<evidence type="ECO:0000313" key="3">
    <source>
        <dbReference type="EnsemblMetazoa" id="HelroP163004"/>
    </source>
</evidence>
<evidence type="ECO:0000313" key="4">
    <source>
        <dbReference type="Proteomes" id="UP000015101"/>
    </source>
</evidence>
<dbReference type="Proteomes" id="UP000015101">
    <property type="component" value="Unassembled WGS sequence"/>
</dbReference>
<reference evidence="3" key="3">
    <citation type="submission" date="2015-06" db="UniProtKB">
        <authorList>
            <consortium name="EnsemblMetazoa"/>
        </authorList>
    </citation>
    <scope>IDENTIFICATION</scope>
</reference>
<dbReference type="AlphaFoldDB" id="T1ETJ6"/>
<reference evidence="4" key="1">
    <citation type="submission" date="2012-12" db="EMBL/GenBank/DDBJ databases">
        <authorList>
            <person name="Hellsten U."/>
            <person name="Grimwood J."/>
            <person name="Chapman J.A."/>
            <person name="Shapiro H."/>
            <person name="Aerts A."/>
            <person name="Otillar R.P."/>
            <person name="Terry A.Y."/>
            <person name="Boore J.L."/>
            <person name="Simakov O."/>
            <person name="Marletaz F."/>
            <person name="Cho S.-J."/>
            <person name="Edsinger-Gonzales E."/>
            <person name="Havlak P."/>
            <person name="Kuo D.-H."/>
            <person name="Larsson T."/>
            <person name="Lv J."/>
            <person name="Arendt D."/>
            <person name="Savage R."/>
            <person name="Osoegawa K."/>
            <person name="de Jong P."/>
            <person name="Lindberg D.R."/>
            <person name="Seaver E.C."/>
            <person name="Weisblat D.A."/>
            <person name="Putnam N.H."/>
            <person name="Grigoriev I.V."/>
            <person name="Rokhsar D.S."/>
        </authorList>
    </citation>
    <scope>NUCLEOTIDE SEQUENCE</scope>
</reference>
<organism evidence="3 4">
    <name type="scientific">Helobdella robusta</name>
    <name type="common">Californian leech</name>
    <dbReference type="NCBI Taxonomy" id="6412"/>
    <lineage>
        <taxon>Eukaryota</taxon>
        <taxon>Metazoa</taxon>
        <taxon>Spiralia</taxon>
        <taxon>Lophotrochozoa</taxon>
        <taxon>Annelida</taxon>
        <taxon>Clitellata</taxon>
        <taxon>Hirudinea</taxon>
        <taxon>Rhynchobdellida</taxon>
        <taxon>Glossiphoniidae</taxon>
        <taxon>Helobdella</taxon>
    </lineage>
</organism>
<protein>
    <submittedName>
        <fullName evidence="2 3">Uncharacterized protein</fullName>
    </submittedName>
</protein>
<feature type="region of interest" description="Disordered" evidence="1">
    <location>
        <begin position="139"/>
        <end position="159"/>
    </location>
</feature>
<accession>T1ETJ6</accession>
<keyword evidence="4" id="KW-1185">Reference proteome</keyword>
<evidence type="ECO:0000313" key="2">
    <source>
        <dbReference type="EMBL" id="ESN99455.1"/>
    </source>
</evidence>
<proteinExistence type="predicted"/>
<dbReference type="GeneID" id="20199896"/>
<dbReference type="HOGENOM" id="CLU_1662701_0_0_1"/>
<dbReference type="EMBL" id="KB097143">
    <property type="protein sequence ID" value="ESN99455.1"/>
    <property type="molecule type" value="Genomic_DNA"/>
</dbReference>
<sequence length="159" mass="18271">MDRLIQEMEETKKIKSTPVSNVTAKILKAAANDRGSSWYIYKAQRRCLQSYIQVSKASLKDKTATKLLKMFMSKNSSRTEEWNPKSWSCKEKNISDEIVNGIMVRQNAEIVEQKDIYDEIANTALETITAVIVQQHGTNNKRVTTHHDGLPQTRRRETI</sequence>